<comment type="caution">
    <text evidence="3">The sequence shown here is derived from an EMBL/GenBank/DDBJ whole genome shotgun (WGS) entry which is preliminary data.</text>
</comment>
<dbReference type="AlphaFoldDB" id="A0A562IJW0"/>
<feature type="transmembrane region" description="Helical" evidence="2">
    <location>
        <begin position="21"/>
        <end position="44"/>
    </location>
</feature>
<gene>
    <name evidence="3" type="ORF">LX59_01590</name>
</gene>
<evidence type="ECO:0000256" key="2">
    <source>
        <dbReference type="SAM" id="Phobius"/>
    </source>
</evidence>
<evidence type="ECO:0000313" key="4">
    <source>
        <dbReference type="Proteomes" id="UP000319627"/>
    </source>
</evidence>
<proteinExistence type="predicted"/>
<keyword evidence="2" id="KW-0812">Transmembrane</keyword>
<dbReference type="OrthoDB" id="7030833at2"/>
<organism evidence="3 4">
    <name type="scientific">Azomonas agilis</name>
    <dbReference type="NCBI Taxonomy" id="116849"/>
    <lineage>
        <taxon>Bacteria</taxon>
        <taxon>Pseudomonadati</taxon>
        <taxon>Pseudomonadota</taxon>
        <taxon>Gammaproteobacteria</taxon>
        <taxon>Pseudomonadales</taxon>
        <taxon>Pseudomonadaceae</taxon>
        <taxon>Azomonas</taxon>
    </lineage>
</organism>
<sequence>MSLYASREDAPRRMRKESHSAYLISFVVMGLVAILGWAAFTFLVPKLMVNSLQNGFTTKSAQPLPYDQPVLRAKEHSSSSSVQPAIEQRSTRPPAPHELDVQGRQVVFNGQNYQPNSNINLIQSSPTQYAVARAQATQSQRRSIKRSAKWVWESAGKKVDGSFSWLETNEQIDYSTVCQNYTQGSLIYRDCRKGAKQSFARMCKQGKRLACHAENNYMP</sequence>
<dbReference type="EMBL" id="VLKG01000005">
    <property type="protein sequence ID" value="TWH71307.1"/>
    <property type="molecule type" value="Genomic_DNA"/>
</dbReference>
<dbReference type="RefSeq" id="WP_144571309.1">
    <property type="nucleotide sequence ID" value="NZ_VLKG01000005.1"/>
</dbReference>
<keyword evidence="4" id="KW-1185">Reference proteome</keyword>
<dbReference type="Proteomes" id="UP000319627">
    <property type="component" value="Unassembled WGS sequence"/>
</dbReference>
<evidence type="ECO:0000313" key="3">
    <source>
        <dbReference type="EMBL" id="TWH71307.1"/>
    </source>
</evidence>
<name>A0A562IJW0_9GAMM</name>
<feature type="region of interest" description="Disordered" evidence="1">
    <location>
        <begin position="72"/>
        <end position="97"/>
    </location>
</feature>
<protein>
    <submittedName>
        <fullName evidence="3">Uncharacterized protein</fullName>
    </submittedName>
</protein>
<keyword evidence="2" id="KW-1133">Transmembrane helix</keyword>
<keyword evidence="2" id="KW-0472">Membrane</keyword>
<evidence type="ECO:0000256" key="1">
    <source>
        <dbReference type="SAM" id="MobiDB-lite"/>
    </source>
</evidence>
<accession>A0A562IJW0</accession>
<reference evidence="3 4" key="1">
    <citation type="submission" date="2019-07" db="EMBL/GenBank/DDBJ databases">
        <title>Genomic Encyclopedia of Type Strains, Phase I: the one thousand microbial genomes (KMG-I) project.</title>
        <authorList>
            <person name="Kyrpides N."/>
        </authorList>
    </citation>
    <scope>NUCLEOTIDE SEQUENCE [LARGE SCALE GENOMIC DNA]</scope>
    <source>
        <strain evidence="3 4">DSM 375</strain>
    </source>
</reference>